<name>A0AAV2FA78_9ROSI</name>
<reference evidence="2 3" key="1">
    <citation type="submission" date="2024-04" db="EMBL/GenBank/DDBJ databases">
        <authorList>
            <person name="Fracassetti M."/>
        </authorList>
    </citation>
    <scope>NUCLEOTIDE SEQUENCE [LARGE SCALE GENOMIC DNA]</scope>
</reference>
<feature type="compositionally biased region" description="Basic and acidic residues" evidence="1">
    <location>
        <begin position="149"/>
        <end position="158"/>
    </location>
</feature>
<evidence type="ECO:0000313" key="3">
    <source>
        <dbReference type="Proteomes" id="UP001497516"/>
    </source>
</evidence>
<dbReference type="AlphaFoldDB" id="A0AAV2FA78"/>
<feature type="region of interest" description="Disordered" evidence="1">
    <location>
        <begin position="145"/>
        <end position="176"/>
    </location>
</feature>
<keyword evidence="3" id="KW-1185">Reference proteome</keyword>
<gene>
    <name evidence="2" type="ORF">LTRI10_LOCUS35599</name>
</gene>
<dbReference type="EMBL" id="OZ034819">
    <property type="protein sequence ID" value="CAL1395146.1"/>
    <property type="molecule type" value="Genomic_DNA"/>
</dbReference>
<protein>
    <submittedName>
        <fullName evidence="2">Uncharacterized protein</fullName>
    </submittedName>
</protein>
<feature type="compositionally biased region" description="Low complexity" evidence="1">
    <location>
        <begin position="167"/>
        <end position="176"/>
    </location>
</feature>
<dbReference type="Proteomes" id="UP001497516">
    <property type="component" value="Chromosome 6"/>
</dbReference>
<proteinExistence type="predicted"/>
<evidence type="ECO:0000256" key="1">
    <source>
        <dbReference type="SAM" id="MobiDB-lite"/>
    </source>
</evidence>
<accession>A0AAV2FA78</accession>
<sequence>MGEGGGRGVRAGRFGEMEGAGSLRWYWRRGRVGLGGMRERAAGEDEERRGWVGGGLMGTSRFGEVGRGREVGWVVGGFGWVKETGEVGWVVGGFGWVKETGEVGREGEVVGCRLCGDESEGGGRPKEGVGKLGCGDGIRGSIGTVGREIGGDKWKSDGSGESGKGKVGSVYGNLDS</sequence>
<evidence type="ECO:0000313" key="2">
    <source>
        <dbReference type="EMBL" id="CAL1395146.1"/>
    </source>
</evidence>
<organism evidence="2 3">
    <name type="scientific">Linum trigynum</name>
    <dbReference type="NCBI Taxonomy" id="586398"/>
    <lineage>
        <taxon>Eukaryota</taxon>
        <taxon>Viridiplantae</taxon>
        <taxon>Streptophyta</taxon>
        <taxon>Embryophyta</taxon>
        <taxon>Tracheophyta</taxon>
        <taxon>Spermatophyta</taxon>
        <taxon>Magnoliopsida</taxon>
        <taxon>eudicotyledons</taxon>
        <taxon>Gunneridae</taxon>
        <taxon>Pentapetalae</taxon>
        <taxon>rosids</taxon>
        <taxon>fabids</taxon>
        <taxon>Malpighiales</taxon>
        <taxon>Linaceae</taxon>
        <taxon>Linum</taxon>
    </lineage>
</organism>